<dbReference type="InterPro" id="IPR050366">
    <property type="entry name" value="BP-dependent_transpt_permease"/>
</dbReference>
<evidence type="ECO:0000256" key="5">
    <source>
        <dbReference type="ARBA" id="ARBA00022989"/>
    </source>
</evidence>
<feature type="transmembrane region" description="Helical" evidence="7">
    <location>
        <begin position="113"/>
        <end position="139"/>
    </location>
</feature>
<dbReference type="Proteomes" id="UP000773064">
    <property type="component" value="Unassembled WGS sequence"/>
</dbReference>
<dbReference type="PANTHER" id="PTHR43386">
    <property type="entry name" value="OLIGOPEPTIDE TRANSPORT SYSTEM PERMEASE PROTEIN APPC"/>
    <property type="match status" value="1"/>
</dbReference>
<feature type="transmembrane region" description="Helical" evidence="7">
    <location>
        <begin position="283"/>
        <end position="303"/>
    </location>
</feature>
<feature type="domain" description="ABC transmembrane type-1" evidence="9">
    <location>
        <begin position="111"/>
        <end position="303"/>
    </location>
</feature>
<feature type="transmembrane region" description="Helical" evidence="7">
    <location>
        <begin position="73"/>
        <end position="93"/>
    </location>
</feature>
<name>A0ABS5USV1_9BIFI</name>
<keyword evidence="3" id="KW-1003">Cell membrane</keyword>
<comment type="similarity">
    <text evidence="7">Belongs to the binding-protein-dependent transport system permease family.</text>
</comment>
<organism evidence="10 11">
    <name type="scientific">Bifidobacterium santillanense</name>
    <dbReference type="NCBI Taxonomy" id="2809028"/>
    <lineage>
        <taxon>Bacteria</taxon>
        <taxon>Bacillati</taxon>
        <taxon>Actinomycetota</taxon>
        <taxon>Actinomycetes</taxon>
        <taxon>Bifidobacteriales</taxon>
        <taxon>Bifidobacteriaceae</taxon>
        <taxon>Bifidobacterium</taxon>
    </lineage>
</organism>
<dbReference type="SUPFAM" id="SSF161098">
    <property type="entry name" value="MetI-like"/>
    <property type="match status" value="1"/>
</dbReference>
<evidence type="ECO:0000256" key="4">
    <source>
        <dbReference type="ARBA" id="ARBA00022692"/>
    </source>
</evidence>
<dbReference type="InterPro" id="IPR000515">
    <property type="entry name" value="MetI-like"/>
</dbReference>
<evidence type="ECO:0000256" key="6">
    <source>
        <dbReference type="ARBA" id="ARBA00023136"/>
    </source>
</evidence>
<evidence type="ECO:0000256" key="3">
    <source>
        <dbReference type="ARBA" id="ARBA00022475"/>
    </source>
</evidence>
<dbReference type="CDD" id="cd06261">
    <property type="entry name" value="TM_PBP2"/>
    <property type="match status" value="1"/>
</dbReference>
<gene>
    <name evidence="10" type="ORF">JS528_10700</name>
</gene>
<comment type="subcellular location">
    <subcellularLocation>
        <location evidence="1 7">Cell membrane</location>
        <topology evidence="1 7">Multi-pass membrane protein</topology>
    </subcellularLocation>
</comment>
<reference evidence="10 11" key="1">
    <citation type="journal article" date="2021" name="Environ. Microbiol.">
        <title>Genetic insights into the dark matter of the mammalian gut microbiota through targeted genome reconstruction.</title>
        <authorList>
            <person name="Lugli G.A."/>
            <person name="Alessandri G."/>
            <person name="Milani C."/>
            <person name="Viappiani A."/>
            <person name="Fontana F."/>
            <person name="Tarracchini C."/>
            <person name="Mancabelli L."/>
            <person name="Argentini C."/>
            <person name="Ruiz L."/>
            <person name="Margolles A."/>
            <person name="van Sinderen D."/>
            <person name="Turroni F."/>
            <person name="Ventura M."/>
        </authorList>
    </citation>
    <scope>NUCLEOTIDE SEQUENCE [LARGE SCALE GENOMIC DNA]</scope>
    <source>
        <strain evidence="10 11">MA2</strain>
    </source>
</reference>
<evidence type="ECO:0000256" key="2">
    <source>
        <dbReference type="ARBA" id="ARBA00022448"/>
    </source>
</evidence>
<feature type="transmembrane region" description="Helical" evidence="7">
    <location>
        <begin position="38"/>
        <end position="61"/>
    </location>
</feature>
<protein>
    <submittedName>
        <fullName evidence="10">ABC transporter permease</fullName>
    </submittedName>
</protein>
<dbReference type="Gene3D" id="1.10.3720.10">
    <property type="entry name" value="MetI-like"/>
    <property type="match status" value="1"/>
</dbReference>
<feature type="transmembrane region" description="Helical" evidence="7">
    <location>
        <begin position="177"/>
        <end position="196"/>
    </location>
</feature>
<comment type="caution">
    <text evidence="10">The sequence shown here is derived from an EMBL/GenBank/DDBJ whole genome shotgun (WGS) entry which is preliminary data.</text>
</comment>
<evidence type="ECO:0000256" key="7">
    <source>
        <dbReference type="RuleBase" id="RU363032"/>
    </source>
</evidence>
<dbReference type="PROSITE" id="PS50928">
    <property type="entry name" value="ABC_TM1"/>
    <property type="match status" value="1"/>
</dbReference>
<dbReference type="EMBL" id="JAFEJS010000015">
    <property type="protein sequence ID" value="MBT1173794.1"/>
    <property type="molecule type" value="Genomic_DNA"/>
</dbReference>
<evidence type="ECO:0000256" key="8">
    <source>
        <dbReference type="SAM" id="MobiDB-lite"/>
    </source>
</evidence>
<evidence type="ECO:0000313" key="11">
    <source>
        <dbReference type="Proteomes" id="UP000773064"/>
    </source>
</evidence>
<sequence length="318" mass="33100">MTDVTSRANPRTRGTAGKAAGGAGAADKARSPYLRSSIIVGGAIVVFFVLLAVFAGPLSAITGNDPYAEHPEALGAASVPTGFGGGISASHWFGVTPLRGVDLFSIVAYGTRISLGIGLFSSVISLVIGVTLGLIAGYFPGLADALISRTMDVFFGFPFLIFAIALSVVVPQSFPRPLLLTLVLGFFGWPGIARLVRGQTLTLSKRNFAVASRVMGASPAHVLWHQILPNLLPLLIVNVTLSIPGRIGAEAGLSFLGVGMNPPTPSWGRSISDAVQWALVDPMYLLFPGGALFLLTFGFNLLGDGLSDAIDPRKGVRA</sequence>
<keyword evidence="5 7" id="KW-1133">Transmembrane helix</keyword>
<proteinExistence type="inferred from homology"/>
<dbReference type="InterPro" id="IPR035906">
    <property type="entry name" value="MetI-like_sf"/>
</dbReference>
<evidence type="ECO:0000313" key="10">
    <source>
        <dbReference type="EMBL" id="MBT1173794.1"/>
    </source>
</evidence>
<feature type="region of interest" description="Disordered" evidence="8">
    <location>
        <begin position="1"/>
        <end position="25"/>
    </location>
</feature>
<keyword evidence="6 7" id="KW-0472">Membrane</keyword>
<dbReference type="Pfam" id="PF00528">
    <property type="entry name" value="BPD_transp_1"/>
    <property type="match status" value="1"/>
</dbReference>
<feature type="transmembrane region" description="Helical" evidence="7">
    <location>
        <begin position="151"/>
        <end position="171"/>
    </location>
</feature>
<keyword evidence="4 7" id="KW-0812">Transmembrane</keyword>
<dbReference type="RefSeq" id="WP_214359028.1">
    <property type="nucleotide sequence ID" value="NZ_JAFEJS010000015.1"/>
</dbReference>
<evidence type="ECO:0000259" key="9">
    <source>
        <dbReference type="PROSITE" id="PS50928"/>
    </source>
</evidence>
<keyword evidence="2 7" id="KW-0813">Transport</keyword>
<dbReference type="PANTHER" id="PTHR43386:SF1">
    <property type="entry name" value="D,D-DIPEPTIDE TRANSPORT SYSTEM PERMEASE PROTEIN DDPC-RELATED"/>
    <property type="match status" value="1"/>
</dbReference>
<keyword evidence="11" id="KW-1185">Reference proteome</keyword>
<evidence type="ECO:0000256" key="1">
    <source>
        <dbReference type="ARBA" id="ARBA00004651"/>
    </source>
</evidence>
<accession>A0ABS5USV1</accession>